<evidence type="ECO:0000313" key="3">
    <source>
        <dbReference type="Proteomes" id="UP000199167"/>
    </source>
</evidence>
<dbReference type="Proteomes" id="UP000199167">
    <property type="component" value="Unassembled WGS sequence"/>
</dbReference>
<sequence length="219" mass="21867">MSVARFGKVSLAALAAFSFAACSSSSNGGGSGGGVAGAENPMAELEEIATRVDGYSFTRFDAVPTTGDATFTGLGGVQISDADGVVLSGMGDVSVTVDFGTEAVSGGLTNITGYTGTAAEVAAATAAMDDTSDISGELSLSRGDIFTLRPNAFGVDYDGTLGADGYVVDGRALGEFKGTRSAGSTDFPIRAVQITDDDGVATIGAETFDVEIGLFGETE</sequence>
<organism evidence="2 3">
    <name type="scientific">Cognatiyoonia koreensis</name>
    <dbReference type="NCBI Taxonomy" id="364200"/>
    <lineage>
        <taxon>Bacteria</taxon>
        <taxon>Pseudomonadati</taxon>
        <taxon>Pseudomonadota</taxon>
        <taxon>Alphaproteobacteria</taxon>
        <taxon>Rhodobacterales</taxon>
        <taxon>Paracoccaceae</taxon>
        <taxon>Cognatiyoonia</taxon>
    </lineage>
</organism>
<dbReference type="Gene3D" id="2.40.160.90">
    <property type="match status" value="1"/>
</dbReference>
<feature type="signal peptide" evidence="1">
    <location>
        <begin position="1"/>
        <end position="28"/>
    </location>
</feature>
<dbReference type="EMBL" id="FOIZ01000001">
    <property type="protein sequence ID" value="SEW01157.1"/>
    <property type="molecule type" value="Genomic_DNA"/>
</dbReference>
<keyword evidence="1" id="KW-0732">Signal</keyword>
<reference evidence="2 3" key="1">
    <citation type="submission" date="2016-10" db="EMBL/GenBank/DDBJ databases">
        <authorList>
            <person name="de Groot N.N."/>
        </authorList>
    </citation>
    <scope>NUCLEOTIDE SEQUENCE [LARGE SCALE GENOMIC DNA]</scope>
    <source>
        <strain evidence="2 3">DSM 17925</strain>
    </source>
</reference>
<protein>
    <recommendedName>
        <fullName evidence="4">Transferrin-binding protein B C-lobe/N-lobe beta barrel domain-containing protein</fullName>
    </recommendedName>
</protein>
<dbReference type="PROSITE" id="PS51257">
    <property type="entry name" value="PROKAR_LIPOPROTEIN"/>
    <property type="match status" value="1"/>
</dbReference>
<evidence type="ECO:0008006" key="4">
    <source>
        <dbReference type="Google" id="ProtNLM"/>
    </source>
</evidence>
<gene>
    <name evidence="2" type="ORF">SAMN04488515_0638</name>
</gene>
<accession>A0A1I0NI30</accession>
<dbReference type="RefSeq" id="WP_089990171.1">
    <property type="nucleotide sequence ID" value="NZ_FOIZ01000001.1"/>
</dbReference>
<keyword evidence="3" id="KW-1185">Reference proteome</keyword>
<feature type="chain" id="PRO_5011526168" description="Transferrin-binding protein B C-lobe/N-lobe beta barrel domain-containing protein" evidence="1">
    <location>
        <begin position="29"/>
        <end position="219"/>
    </location>
</feature>
<evidence type="ECO:0000256" key="1">
    <source>
        <dbReference type="SAM" id="SignalP"/>
    </source>
</evidence>
<dbReference type="AlphaFoldDB" id="A0A1I0NI30"/>
<proteinExistence type="predicted"/>
<evidence type="ECO:0000313" key="2">
    <source>
        <dbReference type="EMBL" id="SEW01157.1"/>
    </source>
</evidence>
<name>A0A1I0NI30_9RHOB</name>